<dbReference type="AlphaFoldDB" id="A0ABD3WKN3"/>
<dbReference type="Proteomes" id="UP001634394">
    <property type="component" value="Unassembled WGS sequence"/>
</dbReference>
<evidence type="ECO:0000313" key="2">
    <source>
        <dbReference type="EMBL" id="KAL3873292.1"/>
    </source>
</evidence>
<evidence type="ECO:0000313" key="3">
    <source>
        <dbReference type="Proteomes" id="UP001634394"/>
    </source>
</evidence>
<gene>
    <name evidence="2" type="ORF">ACJMK2_036428</name>
</gene>
<reference evidence="2 3" key="1">
    <citation type="submission" date="2024-11" db="EMBL/GenBank/DDBJ databases">
        <title>Chromosome-level genome assembly of the freshwater bivalve Anodonta woodiana.</title>
        <authorList>
            <person name="Chen X."/>
        </authorList>
    </citation>
    <scope>NUCLEOTIDE SEQUENCE [LARGE SCALE GENOMIC DNA]</scope>
    <source>
        <strain evidence="2">MN2024</strain>
        <tissue evidence="2">Gills</tissue>
    </source>
</reference>
<protein>
    <submittedName>
        <fullName evidence="2">Uncharacterized protein</fullName>
    </submittedName>
</protein>
<name>A0ABD3WKN3_SINWO</name>
<keyword evidence="1" id="KW-0175">Coiled coil</keyword>
<feature type="coiled-coil region" evidence="1">
    <location>
        <begin position="35"/>
        <end position="65"/>
    </location>
</feature>
<comment type="caution">
    <text evidence="2">The sequence shown here is derived from an EMBL/GenBank/DDBJ whole genome shotgun (WGS) entry which is preliminary data.</text>
</comment>
<keyword evidence="3" id="KW-1185">Reference proteome</keyword>
<accession>A0ABD3WKN3</accession>
<dbReference type="EMBL" id="JBJQND010000006">
    <property type="protein sequence ID" value="KAL3873292.1"/>
    <property type="molecule type" value="Genomic_DNA"/>
</dbReference>
<proteinExistence type="predicted"/>
<evidence type="ECO:0000256" key="1">
    <source>
        <dbReference type="SAM" id="Coils"/>
    </source>
</evidence>
<organism evidence="2 3">
    <name type="scientific">Sinanodonta woodiana</name>
    <name type="common">Chinese pond mussel</name>
    <name type="synonym">Anodonta woodiana</name>
    <dbReference type="NCBI Taxonomy" id="1069815"/>
    <lineage>
        <taxon>Eukaryota</taxon>
        <taxon>Metazoa</taxon>
        <taxon>Spiralia</taxon>
        <taxon>Lophotrochozoa</taxon>
        <taxon>Mollusca</taxon>
        <taxon>Bivalvia</taxon>
        <taxon>Autobranchia</taxon>
        <taxon>Heteroconchia</taxon>
        <taxon>Palaeoheterodonta</taxon>
        <taxon>Unionida</taxon>
        <taxon>Unionoidea</taxon>
        <taxon>Unionidae</taxon>
        <taxon>Unioninae</taxon>
        <taxon>Sinanodonta</taxon>
    </lineage>
</organism>
<sequence>MADEKGIQGQLSEDLGLFRESDKDNVEAEEACILSEQLDMELHKLQEMVSCLENLERELDIAQHSEQTTISVPRWIDSSAVQKVMQLTTFFIVLPQTYYREFESLKKRKLISAF</sequence>